<dbReference type="InterPro" id="IPR039353">
    <property type="entry name" value="TF_Adf1"/>
</dbReference>
<evidence type="ECO:0000256" key="1">
    <source>
        <dbReference type="PROSITE-ProRule" id="PRU00371"/>
    </source>
</evidence>
<dbReference type="PANTHER" id="PTHR12243:SF69">
    <property type="entry name" value="SI:CH73-59F11.3"/>
    <property type="match status" value="1"/>
</dbReference>
<evidence type="ECO:0000313" key="3">
    <source>
        <dbReference type="Proteomes" id="UP000076408"/>
    </source>
</evidence>
<dbReference type="VEuPathDB" id="VectorBase:ASTEI20_045539"/>
<accession>A0A182Y627</accession>
<dbReference type="SMART" id="SM00595">
    <property type="entry name" value="MADF"/>
    <property type="match status" value="1"/>
</dbReference>
<dbReference type="OMA" id="FRTRECY"/>
<dbReference type="VEuPathDB" id="VectorBase:ASTEI03913"/>
<organism evidence="2 3">
    <name type="scientific">Anopheles stephensi</name>
    <name type="common">Indo-Pakistan malaria mosquito</name>
    <dbReference type="NCBI Taxonomy" id="30069"/>
    <lineage>
        <taxon>Eukaryota</taxon>
        <taxon>Metazoa</taxon>
        <taxon>Ecdysozoa</taxon>
        <taxon>Arthropoda</taxon>
        <taxon>Hexapoda</taxon>
        <taxon>Insecta</taxon>
        <taxon>Pterygota</taxon>
        <taxon>Neoptera</taxon>
        <taxon>Endopterygota</taxon>
        <taxon>Diptera</taxon>
        <taxon>Nematocera</taxon>
        <taxon>Culicoidea</taxon>
        <taxon>Culicidae</taxon>
        <taxon>Anophelinae</taxon>
        <taxon>Anopheles</taxon>
    </lineage>
</organism>
<dbReference type="AlphaFoldDB" id="A0A182Y627"/>
<dbReference type="PANTHER" id="PTHR12243">
    <property type="entry name" value="MADF DOMAIN TRANSCRIPTION FACTOR"/>
    <property type="match status" value="1"/>
</dbReference>
<evidence type="ECO:0000313" key="2">
    <source>
        <dbReference type="EnsemblMetazoa" id="ASTEI03913-PA"/>
    </source>
</evidence>
<dbReference type="GO" id="GO:0006357">
    <property type="term" value="P:regulation of transcription by RNA polymerase II"/>
    <property type="evidence" value="ECO:0007669"/>
    <property type="project" value="TreeGrafter"/>
</dbReference>
<dbReference type="InterPro" id="IPR004210">
    <property type="entry name" value="BESS_motif"/>
</dbReference>
<dbReference type="STRING" id="30069.A0A182Y627"/>
<keyword evidence="1" id="KW-0539">Nucleus</keyword>
<dbReference type="VEuPathDB" id="VectorBase:ASTE005608"/>
<proteinExistence type="predicted"/>
<protein>
    <recommendedName>
        <fullName evidence="4">MADF domain-containing protein</fullName>
    </recommendedName>
</protein>
<evidence type="ECO:0008006" key="4">
    <source>
        <dbReference type="Google" id="ProtNLM"/>
    </source>
</evidence>
<keyword evidence="3" id="KW-1185">Reference proteome</keyword>
<dbReference type="EnsemblMetazoa" id="ASTEI03913-RA">
    <property type="protein sequence ID" value="ASTEI03913-PA"/>
    <property type="gene ID" value="ASTEI03913"/>
</dbReference>
<sequence>MEETTTELLSSSMKDSSTGMGMFTNKETLHLIECVRRKPKLWHRQYLRKRVSSCVAEWDDIQQNEFPGYTVPQLKVRWKTMRDCFRRESKRLESGDLTASRWPLYDHMKFLDGHFRLNVRHRVSTAFARRNVTLTASKEPIKASIKREEVAQHVPSPTCTEQGSEMLDEHSGRLIVVEAEDAPPVGISEVTYCNKFRSRLRSDPISPECGGEGWNAHGHDTTDSQFLMSLVPFLSVLPMDKNLEIRLKVLQLIAHATQSLNGSERK</sequence>
<dbReference type="PROSITE" id="PS51029">
    <property type="entry name" value="MADF"/>
    <property type="match status" value="1"/>
</dbReference>
<reference evidence="3" key="1">
    <citation type="journal article" date="2014" name="Genome Biol.">
        <title>Genome analysis of a major urban malaria vector mosquito, Anopheles stephensi.</title>
        <authorList>
            <person name="Jiang X."/>
            <person name="Peery A."/>
            <person name="Hall A.B."/>
            <person name="Sharma A."/>
            <person name="Chen X.G."/>
            <person name="Waterhouse R.M."/>
            <person name="Komissarov A."/>
            <person name="Riehle M.M."/>
            <person name="Shouche Y."/>
            <person name="Sharakhova M.V."/>
            <person name="Lawson D."/>
            <person name="Pakpour N."/>
            <person name="Arensburger P."/>
            <person name="Davidson V.L."/>
            <person name="Eiglmeier K."/>
            <person name="Emrich S."/>
            <person name="George P."/>
            <person name="Kennedy R.C."/>
            <person name="Mane S.P."/>
            <person name="Maslen G."/>
            <person name="Oringanje C."/>
            <person name="Qi Y."/>
            <person name="Settlage R."/>
            <person name="Tojo M."/>
            <person name="Tubio J.M."/>
            <person name="Unger M.F."/>
            <person name="Wang B."/>
            <person name="Vernick K.D."/>
            <person name="Ribeiro J.M."/>
            <person name="James A.A."/>
            <person name="Michel K."/>
            <person name="Riehle M.A."/>
            <person name="Luckhart S."/>
            <person name="Sharakhov I.V."/>
            <person name="Tu Z."/>
        </authorList>
    </citation>
    <scope>NUCLEOTIDE SEQUENCE [LARGE SCALE GENOMIC DNA]</scope>
    <source>
        <strain evidence="3">Indian</strain>
    </source>
</reference>
<reference evidence="2" key="2">
    <citation type="submission" date="2020-05" db="UniProtKB">
        <authorList>
            <consortium name="EnsemblMetazoa"/>
        </authorList>
    </citation>
    <scope>IDENTIFICATION</scope>
    <source>
        <strain evidence="2">Indian</strain>
    </source>
</reference>
<dbReference type="GO" id="GO:0005667">
    <property type="term" value="C:transcription regulator complex"/>
    <property type="evidence" value="ECO:0007669"/>
    <property type="project" value="TreeGrafter"/>
</dbReference>
<comment type="subcellular location">
    <subcellularLocation>
        <location evidence="1">Nucleus</location>
    </subcellularLocation>
</comment>
<dbReference type="GO" id="GO:0005634">
    <property type="term" value="C:nucleus"/>
    <property type="evidence" value="ECO:0007669"/>
    <property type="project" value="UniProtKB-SubCell"/>
</dbReference>
<dbReference type="GO" id="GO:0003677">
    <property type="term" value="F:DNA binding"/>
    <property type="evidence" value="ECO:0007669"/>
    <property type="project" value="InterPro"/>
</dbReference>
<dbReference type="Pfam" id="PF10545">
    <property type="entry name" value="MADF_DNA_bdg"/>
    <property type="match status" value="1"/>
</dbReference>
<dbReference type="Pfam" id="PF02944">
    <property type="entry name" value="BESS"/>
    <property type="match status" value="1"/>
</dbReference>
<dbReference type="Proteomes" id="UP000076408">
    <property type="component" value="Unassembled WGS sequence"/>
</dbReference>
<dbReference type="InterPro" id="IPR006578">
    <property type="entry name" value="MADF-dom"/>
</dbReference>
<dbReference type="PROSITE" id="PS51031">
    <property type="entry name" value="BESS"/>
    <property type="match status" value="1"/>
</dbReference>
<name>A0A182Y627_ANOST</name>